<protein>
    <submittedName>
        <fullName evidence="1">Uncharacterized protein</fullName>
    </submittedName>
</protein>
<evidence type="ECO:0000313" key="1">
    <source>
        <dbReference type="EMBL" id="TCO38160.1"/>
    </source>
</evidence>
<dbReference type="RefSeq" id="WP_132157638.1">
    <property type="nucleotide sequence ID" value="NZ_SLWR01000021.1"/>
</dbReference>
<dbReference type="Proteomes" id="UP000295573">
    <property type="component" value="Unassembled WGS sequence"/>
</dbReference>
<dbReference type="EMBL" id="SLWR01000021">
    <property type="protein sequence ID" value="TCO38160.1"/>
    <property type="molecule type" value="Genomic_DNA"/>
</dbReference>
<name>A0A4V2S1W3_9ACTN</name>
<proteinExistence type="predicted"/>
<dbReference type="AlphaFoldDB" id="A0A4V2S1W3"/>
<sequence>MGEPAWVVVKVVEGGEKGGKAVKQLRRELTEQELMTQVVEASSAAECVGVAVAVPGGSVPAVMAVLRDWVCRRNSPGKVKLIFGEESMEIDKPSFPQREQQLQDFLTKQH</sequence>
<accession>A0A4V2S1W3</accession>
<organism evidence="1 2">
    <name type="scientific">Kribbella antiqua</name>
    <dbReference type="NCBI Taxonomy" id="2512217"/>
    <lineage>
        <taxon>Bacteria</taxon>
        <taxon>Bacillati</taxon>
        <taxon>Actinomycetota</taxon>
        <taxon>Actinomycetes</taxon>
        <taxon>Propionibacteriales</taxon>
        <taxon>Kribbellaceae</taxon>
        <taxon>Kribbella</taxon>
    </lineage>
</organism>
<dbReference type="OrthoDB" id="3831531at2"/>
<keyword evidence="2" id="KW-1185">Reference proteome</keyword>
<comment type="caution">
    <text evidence="1">The sequence shown here is derived from an EMBL/GenBank/DDBJ whole genome shotgun (WGS) entry which is preliminary data.</text>
</comment>
<reference evidence="1 2" key="1">
    <citation type="journal article" date="2015" name="Stand. Genomic Sci.">
        <title>Genomic Encyclopedia of Bacterial and Archaeal Type Strains, Phase III: the genomes of soil and plant-associated and newly described type strains.</title>
        <authorList>
            <person name="Whitman W.B."/>
            <person name="Woyke T."/>
            <person name="Klenk H.P."/>
            <person name="Zhou Y."/>
            <person name="Lilburn T.G."/>
            <person name="Beck B.J."/>
            <person name="De Vos P."/>
            <person name="Vandamme P."/>
            <person name="Eisen J.A."/>
            <person name="Garrity G."/>
            <person name="Hugenholtz P."/>
            <person name="Kyrpides N.C."/>
        </authorList>
    </citation>
    <scope>NUCLEOTIDE SEQUENCE [LARGE SCALE GENOMIC DNA]</scope>
    <source>
        <strain evidence="1 2">VKM Ac-2541</strain>
    </source>
</reference>
<gene>
    <name evidence="1" type="ORF">EV646_12173</name>
</gene>
<evidence type="ECO:0000313" key="2">
    <source>
        <dbReference type="Proteomes" id="UP000295573"/>
    </source>
</evidence>